<dbReference type="Pfam" id="PF04474">
    <property type="entry name" value="DUF554"/>
    <property type="match status" value="1"/>
</dbReference>
<dbReference type="PANTHER" id="PTHR36111:SF2">
    <property type="entry name" value="INNER MEMBRANE PROTEIN"/>
    <property type="match status" value="1"/>
</dbReference>
<feature type="transmembrane region" description="Helical" evidence="1">
    <location>
        <begin position="57"/>
        <end position="75"/>
    </location>
</feature>
<dbReference type="AlphaFoldDB" id="A0A089LAV9"/>
<dbReference type="EMBL" id="CP009285">
    <property type="protein sequence ID" value="AIQ56283.1"/>
    <property type="molecule type" value="Genomic_DNA"/>
</dbReference>
<dbReference type="Proteomes" id="UP000029518">
    <property type="component" value="Chromosome"/>
</dbReference>
<sequence length="236" mass="24593">MVLLGALVNGVAIIIGTMLGKLLERIPESMKNTVMNGIGLAIVVLGVQMGLKSGDFLIVILSLVIGAVAGEWINIEDKFTRAGNWLERRVGSGGQGSISLGFVTASLVYVVGAMAILGALDSGIKGDHQILYTKAIMDGFISVILTSTLGVGVLFSAIPVVLYEGIIALLATQITRFVPDALLNDCIAEMTAAGGIMIMAIGLNLLGVTKIKVANLLPGILVAVLLVVLVHEFQLN</sequence>
<name>A0A089LAV9_PAEBO</name>
<proteinExistence type="predicted"/>
<feature type="transmembrane region" description="Helical" evidence="1">
    <location>
        <begin position="182"/>
        <end position="207"/>
    </location>
</feature>
<feature type="transmembrane region" description="Helical" evidence="1">
    <location>
        <begin position="6"/>
        <end position="22"/>
    </location>
</feature>
<keyword evidence="1" id="KW-0472">Membrane</keyword>
<feature type="transmembrane region" description="Helical" evidence="1">
    <location>
        <begin position="140"/>
        <end position="170"/>
    </location>
</feature>
<keyword evidence="1" id="KW-0812">Transmembrane</keyword>
<protein>
    <submittedName>
        <fullName evidence="2">Membrane protein</fullName>
    </submittedName>
</protein>
<feature type="transmembrane region" description="Helical" evidence="1">
    <location>
        <begin position="96"/>
        <end position="120"/>
    </location>
</feature>
<keyword evidence="3" id="KW-1185">Reference proteome</keyword>
<feature type="transmembrane region" description="Helical" evidence="1">
    <location>
        <begin position="34"/>
        <end position="51"/>
    </location>
</feature>
<dbReference type="PANTHER" id="PTHR36111">
    <property type="entry name" value="INNER MEMBRANE PROTEIN-RELATED"/>
    <property type="match status" value="1"/>
</dbReference>
<dbReference type="RefSeq" id="WP_042218897.1">
    <property type="nucleotide sequence ID" value="NZ_CP009285.1"/>
</dbReference>
<reference evidence="2" key="1">
    <citation type="submission" date="2014-08" db="EMBL/GenBank/DDBJ databases">
        <title>Comparative genomics of the Paenibacillus odorifer group.</title>
        <authorList>
            <person name="den Bakker H.C."/>
            <person name="Tsai Y.-C.Y.-C."/>
            <person name="Martin N."/>
            <person name="Korlach J."/>
            <person name="Wiedmann M."/>
        </authorList>
    </citation>
    <scope>NUCLEOTIDE SEQUENCE [LARGE SCALE GENOMIC DNA]</scope>
    <source>
        <strain evidence="2">DSM 13188</strain>
    </source>
</reference>
<keyword evidence="1" id="KW-1133">Transmembrane helix</keyword>
<dbReference type="OrthoDB" id="9797976at2"/>
<organism evidence="2 3">
    <name type="scientific">Paenibacillus borealis</name>
    <dbReference type="NCBI Taxonomy" id="160799"/>
    <lineage>
        <taxon>Bacteria</taxon>
        <taxon>Bacillati</taxon>
        <taxon>Bacillota</taxon>
        <taxon>Bacilli</taxon>
        <taxon>Bacillales</taxon>
        <taxon>Paenibacillaceae</taxon>
        <taxon>Paenibacillus</taxon>
    </lineage>
</organism>
<gene>
    <name evidence="2" type="ORF">PBOR_04415</name>
</gene>
<dbReference type="InterPro" id="IPR007563">
    <property type="entry name" value="DUF554"/>
</dbReference>
<dbReference type="HOGENOM" id="CLU_091659_0_0_9"/>
<evidence type="ECO:0000313" key="2">
    <source>
        <dbReference type="EMBL" id="AIQ56283.1"/>
    </source>
</evidence>
<feature type="transmembrane region" description="Helical" evidence="1">
    <location>
        <begin position="213"/>
        <end position="230"/>
    </location>
</feature>
<evidence type="ECO:0000313" key="3">
    <source>
        <dbReference type="Proteomes" id="UP000029518"/>
    </source>
</evidence>
<evidence type="ECO:0000256" key="1">
    <source>
        <dbReference type="SAM" id="Phobius"/>
    </source>
</evidence>
<dbReference type="KEGG" id="pbd:PBOR_04415"/>
<accession>A0A089LAV9</accession>